<proteinExistence type="predicted"/>
<accession>A0A1W2H6P0</accession>
<dbReference type="RefSeq" id="WP_084121081.1">
    <property type="nucleotide sequence ID" value="NZ_LT838813.1"/>
</dbReference>
<dbReference type="InterPro" id="IPR025524">
    <property type="entry name" value="DUF4412"/>
</dbReference>
<dbReference type="STRING" id="758820.SAMN00777080_2908"/>
<evidence type="ECO:0000313" key="4">
    <source>
        <dbReference type="Proteomes" id="UP000192333"/>
    </source>
</evidence>
<dbReference type="Pfam" id="PF14371">
    <property type="entry name" value="DUF4412"/>
    <property type="match status" value="1"/>
</dbReference>
<dbReference type="OrthoDB" id="1524221at2"/>
<keyword evidence="1" id="KW-0732">Signal</keyword>
<dbReference type="Proteomes" id="UP000192333">
    <property type="component" value="Chromosome I"/>
</dbReference>
<protein>
    <recommendedName>
        <fullName evidence="2">DUF4412 domain-containing protein</fullName>
    </recommendedName>
</protein>
<reference evidence="4" key="1">
    <citation type="submission" date="2017-04" db="EMBL/GenBank/DDBJ databases">
        <authorList>
            <person name="Varghese N."/>
            <person name="Submissions S."/>
        </authorList>
    </citation>
    <scope>NUCLEOTIDE SEQUENCE [LARGE SCALE GENOMIC DNA]</scope>
    <source>
        <strain evidence="4">DSM 16537</strain>
    </source>
</reference>
<gene>
    <name evidence="3" type="ORF">SAMN00777080_2908</name>
</gene>
<sequence length="309" mass="35312">MKTSIKLLTLLFFIVSTFDSHAQFAKQLQKAAERGVSRAIERKVEIEVEKLAMRQLNKMFKDVYGTEDMETIPGMDIGKIMESIQNDVEVDESYNFTGYSILEMTGLDEKGKPIEPVILKAYLSEDSNITGMEFSEKSKKTDEVYVMIFDFNRNISITLFENDGQKMRMAFGYDYAAMSQGVDFEGTNEGGDDQNVSFNKTGNSKNIMGYDCEEYLVETDDNITRFWVTKTPITGQASFWGQNNPFLTARMKDHNPDLFKNLPTGNMMEAYMESKKDKSIMEMKVTDLKENQPKSFLMAEYPGMSNFSN</sequence>
<organism evidence="3 4">
    <name type="scientific">Aquiflexum balticum DSM 16537</name>
    <dbReference type="NCBI Taxonomy" id="758820"/>
    <lineage>
        <taxon>Bacteria</taxon>
        <taxon>Pseudomonadati</taxon>
        <taxon>Bacteroidota</taxon>
        <taxon>Cytophagia</taxon>
        <taxon>Cytophagales</taxon>
        <taxon>Cyclobacteriaceae</taxon>
        <taxon>Aquiflexum</taxon>
    </lineage>
</organism>
<name>A0A1W2H6P0_9BACT</name>
<dbReference type="AlphaFoldDB" id="A0A1W2H6P0"/>
<evidence type="ECO:0000313" key="3">
    <source>
        <dbReference type="EMBL" id="SMD44288.1"/>
    </source>
</evidence>
<evidence type="ECO:0000259" key="2">
    <source>
        <dbReference type="Pfam" id="PF14371"/>
    </source>
</evidence>
<evidence type="ECO:0000256" key="1">
    <source>
        <dbReference type="SAM" id="SignalP"/>
    </source>
</evidence>
<feature type="domain" description="DUF4412" evidence="2">
    <location>
        <begin position="162"/>
        <end position="241"/>
    </location>
</feature>
<dbReference type="EMBL" id="LT838813">
    <property type="protein sequence ID" value="SMD44288.1"/>
    <property type="molecule type" value="Genomic_DNA"/>
</dbReference>
<feature type="signal peptide" evidence="1">
    <location>
        <begin position="1"/>
        <end position="22"/>
    </location>
</feature>
<keyword evidence="4" id="KW-1185">Reference proteome</keyword>
<feature type="chain" id="PRO_5012664434" description="DUF4412 domain-containing protein" evidence="1">
    <location>
        <begin position="23"/>
        <end position="309"/>
    </location>
</feature>